<sequence>MAALDDKYIVFGAETECSMGLRKSRLVLPADHGIFIRGKAQMHAKDCMSPENVIPFGGCRSASNPSTALKMASMGVSAGVPTISGTFCAMAVAPGCAGLCTPVITSVEWEDASEFTDIDEEKALMGRCTLTCAHGGIIKITDAGQG</sequence>
<accession>A0A9D2N199</accession>
<dbReference type="EMBL" id="DWWT01000054">
    <property type="protein sequence ID" value="HJC06567.1"/>
    <property type="molecule type" value="Genomic_DNA"/>
</dbReference>
<reference evidence="1" key="2">
    <citation type="submission" date="2021-04" db="EMBL/GenBank/DDBJ databases">
        <authorList>
            <person name="Gilroy R."/>
        </authorList>
    </citation>
    <scope>NUCLEOTIDE SEQUENCE</scope>
    <source>
        <strain evidence="1">CHK180-15479</strain>
    </source>
</reference>
<gene>
    <name evidence="1" type="ORF">H9704_10515</name>
</gene>
<dbReference type="InterPro" id="IPR025460">
    <property type="entry name" value="DUF4280"/>
</dbReference>
<organism evidence="1 2">
    <name type="scientific">Candidatus Enterocloster excrementipullorum</name>
    <dbReference type="NCBI Taxonomy" id="2838559"/>
    <lineage>
        <taxon>Bacteria</taxon>
        <taxon>Bacillati</taxon>
        <taxon>Bacillota</taxon>
        <taxon>Clostridia</taxon>
        <taxon>Lachnospirales</taxon>
        <taxon>Lachnospiraceae</taxon>
        <taxon>Enterocloster</taxon>
    </lineage>
</organism>
<evidence type="ECO:0000313" key="2">
    <source>
        <dbReference type="Proteomes" id="UP000823910"/>
    </source>
</evidence>
<dbReference type="AlphaFoldDB" id="A0A9D2N199"/>
<dbReference type="Pfam" id="PF14107">
    <property type="entry name" value="DUF4280"/>
    <property type="match status" value="1"/>
</dbReference>
<reference evidence="1" key="1">
    <citation type="journal article" date="2021" name="PeerJ">
        <title>Extensive microbial diversity within the chicken gut microbiome revealed by metagenomics and culture.</title>
        <authorList>
            <person name="Gilroy R."/>
            <person name="Ravi A."/>
            <person name="Getino M."/>
            <person name="Pursley I."/>
            <person name="Horton D.L."/>
            <person name="Alikhan N.F."/>
            <person name="Baker D."/>
            <person name="Gharbi K."/>
            <person name="Hall N."/>
            <person name="Watson M."/>
            <person name="Adriaenssens E.M."/>
            <person name="Foster-Nyarko E."/>
            <person name="Jarju S."/>
            <person name="Secka A."/>
            <person name="Antonio M."/>
            <person name="Oren A."/>
            <person name="Chaudhuri R.R."/>
            <person name="La Ragione R."/>
            <person name="Hildebrand F."/>
            <person name="Pallen M.J."/>
        </authorList>
    </citation>
    <scope>NUCLEOTIDE SEQUENCE</scope>
    <source>
        <strain evidence="1">CHK180-15479</strain>
    </source>
</reference>
<evidence type="ECO:0000313" key="1">
    <source>
        <dbReference type="EMBL" id="HJC06567.1"/>
    </source>
</evidence>
<comment type="caution">
    <text evidence="1">The sequence shown here is derived from an EMBL/GenBank/DDBJ whole genome shotgun (WGS) entry which is preliminary data.</text>
</comment>
<protein>
    <submittedName>
        <fullName evidence="1">DUF4280 domain-containing protein</fullName>
    </submittedName>
</protein>
<dbReference type="Proteomes" id="UP000823910">
    <property type="component" value="Unassembled WGS sequence"/>
</dbReference>
<name>A0A9D2N199_9FIRM</name>
<proteinExistence type="predicted"/>